<reference evidence="3 4" key="1">
    <citation type="journal article" date="2017" name="Genome Announc.">
        <title>Draft Genome Sequence of a Sporulating and Motile Strain of Lachnotalea glycerini Isolated from Water in Quebec City, Canada.</title>
        <authorList>
            <person name="Maheux A.F."/>
            <person name="Boudreau D.K."/>
            <person name="Berube E."/>
            <person name="Boissinot M."/>
            <person name="Raymond F."/>
            <person name="Brodeur S."/>
            <person name="Corbeil J."/>
            <person name="Isabel S."/>
            <person name="Omar R.F."/>
            <person name="Bergeron M.G."/>
        </authorList>
    </citation>
    <scope>NUCLEOTIDE SEQUENCE [LARGE SCALE GENOMIC DNA]</scope>
    <source>
        <strain evidence="3 4">CCRI-19302</strain>
    </source>
</reference>
<keyword evidence="4" id="KW-1185">Reference proteome</keyword>
<feature type="chain" id="PRO_5036314434" evidence="1">
    <location>
        <begin position="27"/>
        <end position="284"/>
    </location>
</feature>
<organism evidence="2 5">
    <name type="scientific">Lachnotalea glycerini</name>
    <dbReference type="NCBI Taxonomy" id="1763509"/>
    <lineage>
        <taxon>Bacteria</taxon>
        <taxon>Bacillati</taxon>
        <taxon>Bacillota</taxon>
        <taxon>Clostridia</taxon>
        <taxon>Lachnospirales</taxon>
        <taxon>Lachnospiraceae</taxon>
        <taxon>Lachnotalea</taxon>
    </lineage>
</organism>
<reference evidence="3" key="3">
    <citation type="submission" date="2018-07" db="EMBL/GenBank/DDBJ databases">
        <authorList>
            <person name="Quirk P.G."/>
            <person name="Krulwich T.A."/>
        </authorList>
    </citation>
    <scope>NUCLEOTIDE SEQUENCE</scope>
    <source>
        <strain evidence="3">CCRI-19302</strain>
    </source>
</reference>
<feature type="signal peptide" evidence="1">
    <location>
        <begin position="1"/>
        <end position="26"/>
    </location>
</feature>
<dbReference type="AlphaFoldDB" id="A0A255I3I7"/>
<reference evidence="2 5" key="2">
    <citation type="submission" date="2018-05" db="EMBL/GenBank/DDBJ databases">
        <title>Genomic Encyclopedia of Type Strains, Phase IV (KMG-IV): sequencing the most valuable type-strain genomes for metagenomic binning, comparative biology and taxonomic classification.</title>
        <authorList>
            <person name="Goeker M."/>
        </authorList>
    </citation>
    <scope>NUCLEOTIDE SEQUENCE [LARGE SCALE GENOMIC DNA]</scope>
    <source>
        <strain evidence="2 5">DSM 28816</strain>
    </source>
</reference>
<dbReference type="InterPro" id="IPR024453">
    <property type="entry name" value="Peptidase_C92"/>
</dbReference>
<evidence type="ECO:0000313" key="5">
    <source>
        <dbReference type="Proteomes" id="UP000247523"/>
    </source>
</evidence>
<evidence type="ECO:0000313" key="3">
    <source>
        <dbReference type="EMBL" id="RDY29846.1"/>
    </source>
</evidence>
<dbReference type="Pfam" id="PF05708">
    <property type="entry name" value="Peptidase_C92"/>
    <property type="match status" value="1"/>
</dbReference>
<name>A0A255I3I7_9FIRM</name>
<dbReference type="EMBL" id="NOKA02000061">
    <property type="protein sequence ID" value="RDY29846.1"/>
    <property type="molecule type" value="Genomic_DNA"/>
</dbReference>
<dbReference type="Gene3D" id="3.90.1720.10">
    <property type="entry name" value="endopeptidase domain like (from Nostoc punctiforme)"/>
    <property type="match status" value="1"/>
</dbReference>
<comment type="caution">
    <text evidence="2">The sequence shown here is derived from an EMBL/GenBank/DDBJ whole genome shotgun (WGS) entry which is preliminary data.</text>
</comment>
<sequence>MKKLKKVICLTLAGLMLVGSGDVAVAQEKSNDISIQNNLTDSYEMLLNYAKRSGIDLDIEMSTFVKEYEDSSYTNVNDYVKAYYKVLDNKPLSLSNNTGILSNAIGAVSKWYYNTGNSLPQAANYSKYNLLNTVQKGDIIFEANGGLGITAHVAIVEGIFYSEAQQQYYIRIIESNLTGVVRSVLDDSRVDDSGVTVLRVSSANSTQKNNAVNFCIRQLGKNYSLDFAKDSSENEKDWYCSELVWAGYYNQGINIETTGFYNEPGITPRDIYNSSAVTKVTFSK</sequence>
<evidence type="ECO:0000313" key="4">
    <source>
        <dbReference type="Proteomes" id="UP000216411"/>
    </source>
</evidence>
<accession>A0A255I3I7</accession>
<evidence type="ECO:0000256" key="1">
    <source>
        <dbReference type="SAM" id="SignalP"/>
    </source>
</evidence>
<dbReference type="InterPro" id="IPR038765">
    <property type="entry name" value="Papain-like_cys_pep_sf"/>
</dbReference>
<dbReference type="Proteomes" id="UP000216411">
    <property type="component" value="Unassembled WGS sequence"/>
</dbReference>
<evidence type="ECO:0000313" key="2">
    <source>
        <dbReference type="EMBL" id="PXV91507.1"/>
    </source>
</evidence>
<dbReference type="RefSeq" id="WP_094378990.1">
    <property type="nucleotide sequence ID" value="NZ_NOKA02000061.1"/>
</dbReference>
<dbReference type="EMBL" id="QICS01000003">
    <property type="protein sequence ID" value="PXV91507.1"/>
    <property type="molecule type" value="Genomic_DNA"/>
</dbReference>
<keyword evidence="1" id="KW-0732">Signal</keyword>
<proteinExistence type="predicted"/>
<dbReference type="Proteomes" id="UP000247523">
    <property type="component" value="Unassembled WGS sequence"/>
</dbReference>
<protein>
    <submittedName>
        <fullName evidence="2">Permuted papain-like amidase YaeF/Yiix C92 family enzyme</fullName>
    </submittedName>
</protein>
<dbReference type="SUPFAM" id="SSF54001">
    <property type="entry name" value="Cysteine proteinases"/>
    <property type="match status" value="1"/>
</dbReference>
<gene>
    <name evidence="2" type="ORF">C8E03_10364</name>
    <name evidence="3" type="ORF">CG710_017805</name>
</gene>
<dbReference type="OrthoDB" id="1708048at2"/>